<dbReference type="NCBIfam" id="TIGR03696">
    <property type="entry name" value="Rhs_assc_core"/>
    <property type="match status" value="1"/>
</dbReference>
<evidence type="ECO:0000313" key="1">
    <source>
        <dbReference type="EMBL" id="RON51215.1"/>
    </source>
</evidence>
<dbReference type="InterPro" id="IPR050708">
    <property type="entry name" value="T6SS_VgrG/RHS"/>
</dbReference>
<accession>A0A423KF11</accession>
<reference evidence="1 2" key="1">
    <citation type="submission" date="2016-10" db="EMBL/GenBank/DDBJ databases">
        <title>Comparative genome analysis of multiple Pseudomonas spp. focuses on biocontrol and plant growth promoting traits.</title>
        <authorList>
            <person name="Tao X.-Y."/>
            <person name="Taylor C.G."/>
        </authorList>
    </citation>
    <scope>NUCLEOTIDE SEQUENCE [LARGE SCALE GENOMIC DNA]</scope>
    <source>
        <strain evidence="1 2">37A10</strain>
    </source>
</reference>
<organism evidence="1 2">
    <name type="scientific">Pseudomonas frederiksbergensis</name>
    <dbReference type="NCBI Taxonomy" id="104087"/>
    <lineage>
        <taxon>Bacteria</taxon>
        <taxon>Pseudomonadati</taxon>
        <taxon>Pseudomonadota</taxon>
        <taxon>Gammaproteobacteria</taxon>
        <taxon>Pseudomonadales</taxon>
        <taxon>Pseudomonadaceae</taxon>
        <taxon>Pseudomonas</taxon>
    </lineage>
</organism>
<proteinExistence type="predicted"/>
<dbReference type="AlphaFoldDB" id="A0A423KF11"/>
<dbReference type="PANTHER" id="PTHR32305:SF15">
    <property type="entry name" value="PROTEIN RHSA-RELATED"/>
    <property type="match status" value="1"/>
</dbReference>
<gene>
    <name evidence="1" type="ORF">BK666_04850</name>
</gene>
<dbReference type="InterPro" id="IPR022385">
    <property type="entry name" value="Rhs_assc_core"/>
</dbReference>
<comment type="caution">
    <text evidence="1">The sequence shown here is derived from an EMBL/GenBank/DDBJ whole genome shotgun (WGS) entry which is preliminary data.</text>
</comment>
<dbReference type="PANTHER" id="PTHR32305">
    <property type="match status" value="1"/>
</dbReference>
<name>A0A423KF11_9PSED</name>
<dbReference type="OrthoDB" id="7056038at2"/>
<protein>
    <submittedName>
        <fullName evidence="1">Toxin</fullName>
    </submittedName>
</protein>
<dbReference type="EMBL" id="MOBQ01000005">
    <property type="protein sequence ID" value="RON51215.1"/>
    <property type="molecule type" value="Genomic_DNA"/>
</dbReference>
<dbReference type="Gene3D" id="2.180.10.10">
    <property type="entry name" value="RHS repeat-associated core"/>
    <property type="match status" value="1"/>
</dbReference>
<sequence>MCQNIHSRTPTLNAIDSRGLPVRQVAYWRQDAGAAAQALITRQQHDVPGRSVARWDPRLFGLAPKPNLATIYRLSGEAVRVDSVDAGWRLSLAGVAGEGLQRWDLRGTHWQTTYDDQLRVIALQENAQPNVERFTYANATAAAGHNLRGQLVEQVDLSGSVSFDSYSLGGQVLDDTRTFAGGASHASHRTFSPLGAVLEQTDAMAHQQLFGFDIAGQLNRLQLKITPTDVAQDIVTDAHYNAAGQLIEQHANNGVISHWTYDPADGRLSQQHAGLPSRTALQNLGYHYDRVGNVLAIDDLAFTPVFFANQRVDGHREFSYDSLYQLRSASGFETDTPNLRPGLPTPITPIDTGRLYNYTQQYEYDTAGNLRTLRHVRDGNNHTQTTRIAPDSNRGVRWIEGEPEPVFDEHFDAHGNLLWLQKGQPLTWNSRDQLEVARLVERSGGPNDEETYVYSQGQRVSKRLVTQAQSVSHVRQVRYLPGLEIRTLDDSEELHVITLGNVRCLHWVKGKPAAIEQDQLRYSLDDHLGSSTLELDRNGALISQEIYYPFGGTAWWAARSAVEVDYKTIRYSGKEMDVSGLYYYGARYYAPWLQRWVSADPGGDVDGLNMFAMVGNNPLRYVDPEGGAREESVIFLYSGFISVLGGLSEQTLGQVDNIIHQKNIVRSLFKNLVGETALGVLGYEAGARATKMSGERFASVPHTIQYLDSHALTVGNLAGDVSGAVGGPLVDSVGFISALIPQTSKMSIAAIDSALGVSAAANEIKPNWRSIKDEVIHPALNAVLNPEFVMNRIMATWISIIPGTLNMFARAVEAEDIKNRLDPVKIAKIEAMAAEWKAATEQRWAWAQNAFDALGTDSVDPASVLPNVNFMTPPEMLKPITRAGLQQATSQTLAYISQIQKDMAYYKEMGTTDNQFLARQAKSASKASRR</sequence>
<dbReference type="Proteomes" id="UP000285349">
    <property type="component" value="Unassembled WGS sequence"/>
</dbReference>
<evidence type="ECO:0000313" key="2">
    <source>
        <dbReference type="Proteomes" id="UP000285349"/>
    </source>
</evidence>
<dbReference type="RefSeq" id="WP_123508571.1">
    <property type="nucleotide sequence ID" value="NZ_MOBQ01000005.1"/>
</dbReference>